<dbReference type="SUPFAM" id="SSF75217">
    <property type="entry name" value="alpha/beta knot"/>
    <property type="match status" value="1"/>
</dbReference>
<comment type="catalytic activity">
    <reaction evidence="5">
        <text>pseudouridine(1915) in 23S rRNA + S-adenosyl-L-methionine = N(3)-methylpseudouridine(1915) in 23S rRNA + S-adenosyl-L-homocysteine + H(+)</text>
        <dbReference type="Rhea" id="RHEA:42752"/>
        <dbReference type="Rhea" id="RHEA-COMP:10221"/>
        <dbReference type="Rhea" id="RHEA-COMP:10222"/>
        <dbReference type="ChEBI" id="CHEBI:15378"/>
        <dbReference type="ChEBI" id="CHEBI:57856"/>
        <dbReference type="ChEBI" id="CHEBI:59789"/>
        <dbReference type="ChEBI" id="CHEBI:65314"/>
        <dbReference type="ChEBI" id="CHEBI:74486"/>
        <dbReference type="EC" id="2.1.1.177"/>
    </reaction>
</comment>
<protein>
    <recommendedName>
        <fullName evidence="5">Ribosomal RNA large subunit methyltransferase H</fullName>
        <ecNumber evidence="5">2.1.1.177</ecNumber>
    </recommendedName>
    <alternativeName>
        <fullName evidence="5">23S rRNA (pseudouridine1915-N3)-methyltransferase</fullName>
    </alternativeName>
    <alternativeName>
        <fullName evidence="5">23S rRNA m3Psi1915 methyltransferase</fullName>
    </alternativeName>
    <alternativeName>
        <fullName evidence="5">rRNA (pseudouridine-N3-)-methyltransferase RlmH</fullName>
    </alternativeName>
</protein>
<dbReference type="InterPro" id="IPR029028">
    <property type="entry name" value="Alpha/beta_knot_MTases"/>
</dbReference>
<dbReference type="HAMAP" id="MF_00658">
    <property type="entry name" value="23SrRNA_methyltr_H"/>
    <property type="match status" value="1"/>
</dbReference>
<comment type="subunit">
    <text evidence="5">Homodimer.</text>
</comment>
<dbReference type="InterPro" id="IPR003742">
    <property type="entry name" value="RlmH-like"/>
</dbReference>
<proteinExistence type="inferred from homology"/>
<evidence type="ECO:0000256" key="1">
    <source>
        <dbReference type="ARBA" id="ARBA00022603"/>
    </source>
</evidence>
<dbReference type="InterPro" id="IPR029026">
    <property type="entry name" value="tRNA_m1G_MTases_N"/>
</dbReference>
<evidence type="ECO:0000313" key="7">
    <source>
        <dbReference type="Proteomes" id="UP001171111"/>
    </source>
</evidence>
<dbReference type="PANTHER" id="PTHR33603">
    <property type="entry name" value="METHYLTRANSFERASE"/>
    <property type="match status" value="1"/>
</dbReference>
<feature type="binding site" evidence="5">
    <location>
        <position position="98"/>
    </location>
    <ligand>
        <name>S-adenosyl-L-methionine</name>
        <dbReference type="ChEBI" id="CHEBI:59789"/>
    </ligand>
</feature>
<name>A0ABT8T7F6_9BACT</name>
<accession>A0ABT8T7F6</accession>
<dbReference type="PIRSF" id="PIRSF004505">
    <property type="entry name" value="MT_bac"/>
    <property type="match status" value="1"/>
</dbReference>
<evidence type="ECO:0000256" key="4">
    <source>
        <dbReference type="ARBA" id="ARBA00038303"/>
    </source>
</evidence>
<keyword evidence="2 5" id="KW-0808">Transferase</keyword>
<evidence type="ECO:0000256" key="2">
    <source>
        <dbReference type="ARBA" id="ARBA00022679"/>
    </source>
</evidence>
<evidence type="ECO:0000313" key="6">
    <source>
        <dbReference type="EMBL" id="MDO2409640.1"/>
    </source>
</evidence>
<dbReference type="RefSeq" id="WP_273932359.1">
    <property type="nucleotide sequence ID" value="NZ_JAQSLK010000003.1"/>
</dbReference>
<dbReference type="CDD" id="cd18081">
    <property type="entry name" value="RlmH-like"/>
    <property type="match status" value="1"/>
</dbReference>
<dbReference type="Pfam" id="PF02590">
    <property type="entry name" value="SPOUT_MTase"/>
    <property type="match status" value="1"/>
</dbReference>
<keyword evidence="5" id="KW-0698">rRNA processing</keyword>
<keyword evidence="1 5" id="KW-0489">Methyltransferase</keyword>
<organism evidence="6 7">
    <name type="scientific">Campylobacter magnus</name>
    <dbReference type="NCBI Taxonomy" id="3026462"/>
    <lineage>
        <taxon>Bacteria</taxon>
        <taxon>Pseudomonadati</taxon>
        <taxon>Campylobacterota</taxon>
        <taxon>Epsilonproteobacteria</taxon>
        <taxon>Campylobacterales</taxon>
        <taxon>Campylobacteraceae</taxon>
        <taxon>Campylobacter</taxon>
    </lineage>
</organism>
<feature type="binding site" evidence="5">
    <location>
        <begin position="117"/>
        <end position="122"/>
    </location>
    <ligand>
        <name>S-adenosyl-L-methionine</name>
        <dbReference type="ChEBI" id="CHEBI:59789"/>
    </ligand>
</feature>
<feature type="binding site" evidence="5">
    <location>
        <position position="71"/>
    </location>
    <ligand>
        <name>S-adenosyl-L-methionine</name>
        <dbReference type="ChEBI" id="CHEBI:59789"/>
    </ligand>
</feature>
<comment type="caution">
    <text evidence="6">The sequence shown here is derived from an EMBL/GenBank/DDBJ whole genome shotgun (WGS) entry which is preliminary data.</text>
</comment>
<dbReference type="EC" id="2.1.1.177" evidence="5"/>
<evidence type="ECO:0000256" key="5">
    <source>
        <dbReference type="HAMAP-Rule" id="MF_00658"/>
    </source>
</evidence>
<dbReference type="Gene3D" id="3.40.1280.10">
    <property type="match status" value="1"/>
</dbReference>
<evidence type="ECO:0000256" key="3">
    <source>
        <dbReference type="ARBA" id="ARBA00022691"/>
    </source>
</evidence>
<comment type="similarity">
    <text evidence="4 5">Belongs to the RNA methyltransferase RlmH family.</text>
</comment>
<reference evidence="6 7" key="1">
    <citation type="submission" date="2023-06" db="EMBL/GenBank/DDBJ databases">
        <title>Campylobacter magnum sp. nov., isolated from cecal contents of domestic pigs (Sus scrofa domesticus).</title>
        <authorList>
            <person name="Papic B."/>
            <person name="Gruntar I."/>
        </authorList>
    </citation>
    <scope>NUCLEOTIDE SEQUENCE [LARGE SCALE GENOMIC DNA]</scope>
    <source>
        <strain evidence="7">34484-21</strain>
    </source>
</reference>
<dbReference type="PANTHER" id="PTHR33603:SF1">
    <property type="entry name" value="RIBOSOMAL RNA LARGE SUBUNIT METHYLTRANSFERASE H"/>
    <property type="match status" value="1"/>
</dbReference>
<keyword evidence="5" id="KW-0963">Cytoplasm</keyword>
<keyword evidence="3 5" id="KW-0949">S-adenosyl-L-methionine</keyword>
<keyword evidence="7" id="KW-1185">Reference proteome</keyword>
<dbReference type="EMBL" id="JAULJQ010000006">
    <property type="protein sequence ID" value="MDO2409640.1"/>
    <property type="molecule type" value="Genomic_DNA"/>
</dbReference>
<comment type="function">
    <text evidence="5">Specifically methylates the pseudouridine at position 1915 (m3Psi1915) in 23S rRNA.</text>
</comment>
<comment type="subcellular location">
    <subcellularLocation>
        <location evidence="5">Cytoplasm</location>
    </subcellularLocation>
</comment>
<dbReference type="Proteomes" id="UP001171111">
    <property type="component" value="Unassembled WGS sequence"/>
</dbReference>
<sequence>MKQIAVYSCFKGEDYDLSAFIKASLKWAKISDINKFSPNIAKAQSSGDIMLAKKSYESAYETHLDGFCIALDERGKAMDSLEFAKLIEPHNKINFFIGGAYGFSDEFRGKMHTLLSLSKLTMAHKIAKLVLFEQIFRALSISANHPYHKGE</sequence>
<gene>
    <name evidence="5" type="primary">rlmH</name>
    <name evidence="6" type="ORF">Q2362_05950</name>
</gene>